<evidence type="ECO:0000313" key="1">
    <source>
        <dbReference type="EMBL" id="CUV58305.1"/>
    </source>
</evidence>
<dbReference type="EMBL" id="LN899820">
    <property type="protein sequence ID" value="CUV58305.1"/>
    <property type="molecule type" value="Genomic_DNA"/>
</dbReference>
<organism evidence="1">
    <name type="scientific">Ralstonia solanacearum</name>
    <name type="common">Pseudomonas solanacearum</name>
    <dbReference type="NCBI Taxonomy" id="305"/>
    <lineage>
        <taxon>Bacteria</taxon>
        <taxon>Pseudomonadati</taxon>
        <taxon>Pseudomonadota</taxon>
        <taxon>Betaproteobacteria</taxon>
        <taxon>Burkholderiales</taxon>
        <taxon>Burkholderiaceae</taxon>
        <taxon>Ralstonia</taxon>
        <taxon>Ralstonia solanacearum species complex</taxon>
    </lineage>
</organism>
<dbReference type="AlphaFoldDB" id="A0A0S4X3M5"/>
<proteinExistence type="predicted"/>
<gene>
    <name evidence="1" type="ORF">RUN215_v1_1890004</name>
</gene>
<accession>A0A0S4X3M5</accession>
<name>A0A0S4X3M5_RALSL</name>
<reference evidence="1" key="1">
    <citation type="submission" date="2015-10" db="EMBL/GenBank/DDBJ databases">
        <authorList>
            <person name="Gilbert D.G."/>
        </authorList>
    </citation>
    <scope>NUCLEOTIDE SEQUENCE</scope>
    <source>
        <strain evidence="1">Phyl III-seqv23</strain>
    </source>
</reference>
<protein>
    <submittedName>
        <fullName evidence="1">Uncharacterized protein</fullName>
    </submittedName>
</protein>
<sequence>MSCVILRARCSIRASTKNSCDASGGVMAFFLEPHFISVQGKRLQLDAAGRCRQRPSDRRSLDPPSVISAYASPSKLLRLALLAATAEVRDESRMSGVLWSFLRGGLKYAPPERSSVVYG</sequence>